<accession>A0A4C1Y5N1</accession>
<protein>
    <submittedName>
        <fullName evidence="1">Uncharacterized protein</fullName>
    </submittedName>
</protein>
<comment type="caution">
    <text evidence="1">The sequence shown here is derived from an EMBL/GenBank/DDBJ whole genome shotgun (WGS) entry which is preliminary data.</text>
</comment>
<dbReference type="AlphaFoldDB" id="A0A4C1Y5N1"/>
<evidence type="ECO:0000313" key="2">
    <source>
        <dbReference type="Proteomes" id="UP000299102"/>
    </source>
</evidence>
<name>A0A4C1Y5N1_EUMVA</name>
<proteinExistence type="predicted"/>
<evidence type="ECO:0000313" key="1">
    <source>
        <dbReference type="EMBL" id="GBP70142.1"/>
    </source>
</evidence>
<dbReference type="Proteomes" id="UP000299102">
    <property type="component" value="Unassembled WGS sequence"/>
</dbReference>
<gene>
    <name evidence="1" type="ORF">EVAR_55462_1</name>
</gene>
<keyword evidence="2" id="KW-1185">Reference proteome</keyword>
<organism evidence="1 2">
    <name type="scientific">Eumeta variegata</name>
    <name type="common">Bagworm moth</name>
    <name type="synonym">Eumeta japonica</name>
    <dbReference type="NCBI Taxonomy" id="151549"/>
    <lineage>
        <taxon>Eukaryota</taxon>
        <taxon>Metazoa</taxon>
        <taxon>Ecdysozoa</taxon>
        <taxon>Arthropoda</taxon>
        <taxon>Hexapoda</taxon>
        <taxon>Insecta</taxon>
        <taxon>Pterygota</taxon>
        <taxon>Neoptera</taxon>
        <taxon>Endopterygota</taxon>
        <taxon>Lepidoptera</taxon>
        <taxon>Glossata</taxon>
        <taxon>Ditrysia</taxon>
        <taxon>Tineoidea</taxon>
        <taxon>Psychidae</taxon>
        <taxon>Oiketicinae</taxon>
        <taxon>Eumeta</taxon>
    </lineage>
</organism>
<dbReference type="EMBL" id="BGZK01001064">
    <property type="protein sequence ID" value="GBP70142.1"/>
    <property type="molecule type" value="Genomic_DNA"/>
</dbReference>
<reference evidence="1 2" key="1">
    <citation type="journal article" date="2019" name="Commun. Biol.">
        <title>The bagworm genome reveals a unique fibroin gene that provides high tensile strength.</title>
        <authorList>
            <person name="Kono N."/>
            <person name="Nakamura H."/>
            <person name="Ohtoshi R."/>
            <person name="Tomita M."/>
            <person name="Numata K."/>
            <person name="Arakawa K."/>
        </authorList>
    </citation>
    <scope>NUCLEOTIDE SEQUENCE [LARGE SCALE GENOMIC DNA]</scope>
</reference>
<sequence>MEAVDSTELAPAFPSRTNLTNMKLIKMLPFANDLSLFTVRYPTRKHDADSFCFISGEFIKLHMLHSHLDEFKHNTGSNSEEQGELCRQDVIDLRTAISRARQRAYDG</sequence>